<dbReference type="OrthoDB" id="9794346at2"/>
<proteinExistence type="inferred from homology"/>
<keyword evidence="5 9" id="KW-0812">Transmembrane</keyword>
<evidence type="ECO:0000256" key="1">
    <source>
        <dbReference type="ARBA" id="ARBA00004429"/>
    </source>
</evidence>
<dbReference type="PANTHER" id="PTHR35011">
    <property type="entry name" value="2,3-DIKETO-L-GULONATE TRAP TRANSPORTER SMALL PERMEASE PROTEIN YIAM"/>
    <property type="match status" value="1"/>
</dbReference>
<feature type="transmembrane region" description="Helical" evidence="9">
    <location>
        <begin position="94"/>
        <end position="116"/>
    </location>
</feature>
<keyword evidence="12" id="KW-1185">Reference proteome</keyword>
<dbReference type="InterPro" id="IPR055348">
    <property type="entry name" value="DctQ"/>
</dbReference>
<dbReference type="Proteomes" id="UP000076964">
    <property type="component" value="Unassembled WGS sequence"/>
</dbReference>
<dbReference type="Pfam" id="PF04290">
    <property type="entry name" value="DctQ"/>
    <property type="match status" value="1"/>
</dbReference>
<dbReference type="RefSeq" id="WP_068543752.1">
    <property type="nucleotide sequence ID" value="NZ_LSFI01000064.1"/>
</dbReference>
<keyword evidence="6 9" id="KW-1133">Transmembrane helix</keyword>
<sequence>MLKIASLIDFLVEKIGQILGYLCLLMIVFGFLNAILRKLSQYVGTNLTSNLYFEAQWYIFALIFVYGFSYTLLYKEHVKIDIFFNRFSQKTQKALNFVMALFIFVPVSFLLFYLTYPMVWKSWQIKEVSPDPGGLPRYPLKLAIWGGLFLLFLQSLSETIKTWYSWRKE</sequence>
<protein>
    <recommendedName>
        <fullName evidence="10">Tripartite ATP-independent periplasmic transporters DctQ component domain-containing protein</fullName>
    </recommendedName>
</protein>
<reference evidence="11 12" key="1">
    <citation type="submission" date="2016-02" db="EMBL/GenBank/DDBJ databases">
        <title>Draft genome sequence of Thermodesulfatator sp. S606.</title>
        <authorList>
            <person name="Lai Q."/>
            <person name="Cao J."/>
            <person name="Dupont S."/>
            <person name="Shao Z."/>
            <person name="Jebbar M."/>
            <person name="Alain K."/>
        </authorList>
    </citation>
    <scope>NUCLEOTIDE SEQUENCE [LARGE SCALE GENOMIC DNA]</scope>
    <source>
        <strain evidence="11 12">S606</strain>
    </source>
</reference>
<dbReference type="GO" id="GO:0005886">
    <property type="term" value="C:plasma membrane"/>
    <property type="evidence" value="ECO:0007669"/>
    <property type="project" value="UniProtKB-SubCell"/>
</dbReference>
<evidence type="ECO:0000256" key="8">
    <source>
        <dbReference type="ARBA" id="ARBA00038436"/>
    </source>
</evidence>
<feature type="transmembrane region" description="Helical" evidence="9">
    <location>
        <begin position="18"/>
        <end position="36"/>
    </location>
</feature>
<evidence type="ECO:0000256" key="9">
    <source>
        <dbReference type="SAM" id="Phobius"/>
    </source>
</evidence>
<evidence type="ECO:0000256" key="7">
    <source>
        <dbReference type="ARBA" id="ARBA00023136"/>
    </source>
</evidence>
<comment type="caution">
    <text evidence="11">The sequence shown here is derived from an EMBL/GenBank/DDBJ whole genome shotgun (WGS) entry which is preliminary data.</text>
</comment>
<keyword evidence="3" id="KW-1003">Cell membrane</keyword>
<evidence type="ECO:0000313" key="12">
    <source>
        <dbReference type="Proteomes" id="UP000076964"/>
    </source>
</evidence>
<dbReference type="PANTHER" id="PTHR35011:SF4">
    <property type="entry name" value="SLL1102 PROTEIN"/>
    <property type="match status" value="1"/>
</dbReference>
<comment type="similarity">
    <text evidence="8">Belongs to the TRAP transporter small permease family.</text>
</comment>
<keyword evidence="2" id="KW-0813">Transport</keyword>
<keyword evidence="7 9" id="KW-0472">Membrane</keyword>
<evidence type="ECO:0000256" key="6">
    <source>
        <dbReference type="ARBA" id="ARBA00022989"/>
    </source>
</evidence>
<organism evidence="11 12">
    <name type="scientific">Thermodesulfatator autotrophicus</name>
    <dbReference type="NCBI Taxonomy" id="1795632"/>
    <lineage>
        <taxon>Bacteria</taxon>
        <taxon>Pseudomonadati</taxon>
        <taxon>Thermodesulfobacteriota</taxon>
        <taxon>Thermodesulfobacteria</taxon>
        <taxon>Thermodesulfobacteriales</taxon>
        <taxon>Thermodesulfatatoraceae</taxon>
        <taxon>Thermodesulfatator</taxon>
    </lineage>
</organism>
<feature type="transmembrane region" description="Helical" evidence="9">
    <location>
        <begin position="56"/>
        <end position="73"/>
    </location>
</feature>
<dbReference type="STRING" id="1795632.TH606_10380"/>
<gene>
    <name evidence="11" type="ORF">TH606_10380</name>
</gene>
<comment type="subcellular location">
    <subcellularLocation>
        <location evidence="1">Cell inner membrane</location>
        <topology evidence="1">Multi-pass membrane protein</topology>
    </subcellularLocation>
</comment>
<evidence type="ECO:0000256" key="4">
    <source>
        <dbReference type="ARBA" id="ARBA00022519"/>
    </source>
</evidence>
<dbReference type="AlphaFoldDB" id="A0A177E5L9"/>
<dbReference type="EMBL" id="LSFI01000064">
    <property type="protein sequence ID" value="OAG26791.1"/>
    <property type="molecule type" value="Genomic_DNA"/>
</dbReference>
<name>A0A177E5L9_9BACT</name>
<evidence type="ECO:0000256" key="3">
    <source>
        <dbReference type="ARBA" id="ARBA00022475"/>
    </source>
</evidence>
<keyword evidence="4" id="KW-0997">Cell inner membrane</keyword>
<feature type="domain" description="Tripartite ATP-independent periplasmic transporters DctQ component" evidence="10">
    <location>
        <begin position="30"/>
        <end position="162"/>
    </location>
</feature>
<evidence type="ECO:0000313" key="11">
    <source>
        <dbReference type="EMBL" id="OAG26791.1"/>
    </source>
</evidence>
<evidence type="ECO:0000256" key="2">
    <source>
        <dbReference type="ARBA" id="ARBA00022448"/>
    </source>
</evidence>
<evidence type="ECO:0000256" key="5">
    <source>
        <dbReference type="ARBA" id="ARBA00022692"/>
    </source>
</evidence>
<evidence type="ECO:0000259" key="10">
    <source>
        <dbReference type="Pfam" id="PF04290"/>
    </source>
</evidence>
<dbReference type="InterPro" id="IPR007387">
    <property type="entry name" value="TRAP_DctQ"/>
</dbReference>
<accession>A0A177E5L9</accession>